<dbReference type="AlphaFoldDB" id="A0A1B9F4F2"/>
<comment type="function">
    <text evidence="7">Involved in DNA repair and RecF pathway recombination.</text>
</comment>
<dbReference type="PANTHER" id="PTHR33991">
    <property type="entry name" value="DNA REPAIR PROTEIN RECO"/>
    <property type="match status" value="1"/>
</dbReference>
<gene>
    <name evidence="7" type="primary">recO</name>
    <name evidence="9" type="ORF">DBT_1764</name>
</gene>
<dbReference type="InterPro" id="IPR042242">
    <property type="entry name" value="RecO_C"/>
</dbReference>
<evidence type="ECO:0000256" key="1">
    <source>
        <dbReference type="ARBA" id="ARBA00007452"/>
    </source>
</evidence>
<dbReference type="SUPFAM" id="SSF50249">
    <property type="entry name" value="Nucleic acid-binding proteins"/>
    <property type="match status" value="1"/>
</dbReference>
<feature type="domain" description="DNA replication/recombination mediator RecO N-terminal" evidence="8">
    <location>
        <begin position="4"/>
        <end position="79"/>
    </location>
</feature>
<dbReference type="Proteomes" id="UP000093080">
    <property type="component" value="Unassembled WGS sequence"/>
</dbReference>
<dbReference type="PANTHER" id="PTHR33991:SF1">
    <property type="entry name" value="DNA REPAIR PROTEIN RECO"/>
    <property type="match status" value="1"/>
</dbReference>
<dbReference type="EMBL" id="MAGO01000009">
    <property type="protein sequence ID" value="OCC14704.1"/>
    <property type="molecule type" value="Genomic_DNA"/>
</dbReference>
<keyword evidence="3 7" id="KW-0227">DNA damage</keyword>
<sequence length="228" mass="26223">MEKLIESDSIVLKGQDFGESHRIITLFTVSHGKIKALARGAKRSKKRFLNALEDLNYLVATLKPPRTEGLYHLHSVGAKDTFPEIKNHAIKFACAGLGCELVDLWTRELSPERDIFELLLWFLNELNQGMEPYTLTLYFKTRLLKIVGYGPEWTNLKKNGLRISDGTLRCLDFVQISPLNRLNRLKMSKQNIKEAWALLKAMHLKHLEKEPKSYYVLRQIASATIQTK</sequence>
<dbReference type="RefSeq" id="WP_067619129.1">
    <property type="nucleotide sequence ID" value="NZ_MAGO01000009.1"/>
</dbReference>
<name>A0A1B9F4F2_9BACT</name>
<evidence type="ECO:0000256" key="7">
    <source>
        <dbReference type="HAMAP-Rule" id="MF_00201"/>
    </source>
</evidence>
<evidence type="ECO:0000259" key="8">
    <source>
        <dbReference type="Pfam" id="PF11967"/>
    </source>
</evidence>
<dbReference type="GO" id="GO:0006302">
    <property type="term" value="P:double-strand break repair"/>
    <property type="evidence" value="ECO:0007669"/>
    <property type="project" value="TreeGrafter"/>
</dbReference>
<dbReference type="Pfam" id="PF11967">
    <property type="entry name" value="RecO_N"/>
    <property type="match status" value="1"/>
</dbReference>
<dbReference type="InterPro" id="IPR012340">
    <property type="entry name" value="NA-bd_OB-fold"/>
</dbReference>
<dbReference type="OrthoDB" id="9780797at2"/>
<organism evidence="9 10">
    <name type="scientific">Dissulfuribacter thermophilus</name>
    <dbReference type="NCBI Taxonomy" id="1156395"/>
    <lineage>
        <taxon>Bacteria</taxon>
        <taxon>Pseudomonadati</taxon>
        <taxon>Thermodesulfobacteriota</taxon>
        <taxon>Dissulfuribacteria</taxon>
        <taxon>Dissulfuribacterales</taxon>
        <taxon>Dissulfuribacteraceae</taxon>
        <taxon>Dissulfuribacter</taxon>
    </lineage>
</organism>
<evidence type="ECO:0000256" key="4">
    <source>
        <dbReference type="ARBA" id="ARBA00023172"/>
    </source>
</evidence>
<comment type="caution">
    <text evidence="9">The sequence shown here is derived from an EMBL/GenBank/DDBJ whole genome shotgun (WGS) entry which is preliminary data.</text>
</comment>
<evidence type="ECO:0000313" key="9">
    <source>
        <dbReference type="EMBL" id="OCC14704.1"/>
    </source>
</evidence>
<proteinExistence type="inferred from homology"/>
<dbReference type="NCBIfam" id="TIGR00613">
    <property type="entry name" value="reco"/>
    <property type="match status" value="1"/>
</dbReference>
<accession>A0A1B9F4F2</accession>
<dbReference type="InterPro" id="IPR003717">
    <property type="entry name" value="RecO"/>
</dbReference>
<keyword evidence="10" id="KW-1185">Reference proteome</keyword>
<evidence type="ECO:0000256" key="3">
    <source>
        <dbReference type="ARBA" id="ARBA00022763"/>
    </source>
</evidence>
<dbReference type="SUPFAM" id="SSF57863">
    <property type="entry name" value="ArfGap/RecO-like zinc finger"/>
    <property type="match status" value="1"/>
</dbReference>
<reference evidence="9 10" key="1">
    <citation type="submission" date="2016-06" db="EMBL/GenBank/DDBJ databases">
        <title>Respiratory ammonification of nitrate coupled to the oxidation of elemental sulfur in deep-sea autotrophic thermophilic bacteria.</title>
        <authorList>
            <person name="Slobodkina G.B."/>
            <person name="Mardanov A.V."/>
            <person name="Ravin N.V."/>
            <person name="Frolova A.A."/>
            <person name="Viryasiv M.B."/>
            <person name="Chernyh N.A."/>
            <person name="Bonch-Osmolovskaya E.A."/>
            <person name="Slobodkin A.I."/>
        </authorList>
    </citation>
    <scope>NUCLEOTIDE SEQUENCE [LARGE SCALE GENOMIC DNA]</scope>
    <source>
        <strain evidence="9 10">S69</strain>
    </source>
</reference>
<keyword evidence="5 7" id="KW-0234">DNA repair</keyword>
<dbReference type="InterPro" id="IPR022572">
    <property type="entry name" value="DNA_rep/recomb_RecO_N"/>
</dbReference>
<evidence type="ECO:0000313" key="10">
    <source>
        <dbReference type="Proteomes" id="UP000093080"/>
    </source>
</evidence>
<dbReference type="Gene3D" id="2.40.50.140">
    <property type="entry name" value="Nucleic acid-binding proteins"/>
    <property type="match status" value="1"/>
</dbReference>
<dbReference type="STRING" id="1156395.DBT_1764"/>
<evidence type="ECO:0000256" key="5">
    <source>
        <dbReference type="ARBA" id="ARBA00023204"/>
    </source>
</evidence>
<dbReference type="GO" id="GO:0006310">
    <property type="term" value="P:DNA recombination"/>
    <property type="evidence" value="ECO:0007669"/>
    <property type="project" value="UniProtKB-UniRule"/>
</dbReference>
<dbReference type="GO" id="GO:0043590">
    <property type="term" value="C:bacterial nucleoid"/>
    <property type="evidence" value="ECO:0007669"/>
    <property type="project" value="TreeGrafter"/>
</dbReference>
<evidence type="ECO:0000256" key="6">
    <source>
        <dbReference type="ARBA" id="ARBA00033409"/>
    </source>
</evidence>
<keyword evidence="4 7" id="KW-0233">DNA recombination</keyword>
<evidence type="ECO:0000256" key="2">
    <source>
        <dbReference type="ARBA" id="ARBA00021310"/>
    </source>
</evidence>
<dbReference type="HAMAP" id="MF_00201">
    <property type="entry name" value="RecO"/>
    <property type="match status" value="1"/>
</dbReference>
<dbReference type="Pfam" id="PF02565">
    <property type="entry name" value="RecO_C"/>
    <property type="match status" value="2"/>
</dbReference>
<protein>
    <recommendedName>
        <fullName evidence="2 7">DNA repair protein RecO</fullName>
    </recommendedName>
    <alternativeName>
        <fullName evidence="6 7">Recombination protein O</fullName>
    </alternativeName>
</protein>
<dbReference type="InterPro" id="IPR037278">
    <property type="entry name" value="ARFGAP/RecO"/>
</dbReference>
<comment type="similarity">
    <text evidence="1 7">Belongs to the RecO family.</text>
</comment>
<dbReference type="Gene3D" id="1.20.1440.120">
    <property type="entry name" value="Recombination protein O, C-terminal domain"/>
    <property type="match status" value="1"/>
</dbReference>